<dbReference type="InterPro" id="IPR000055">
    <property type="entry name" value="Restrct_endonuc_typeI_TRD"/>
</dbReference>
<dbReference type="KEGG" id="cbaa:SRAA_1144"/>
<keyword evidence="5" id="KW-0255">Endonuclease</keyword>
<dbReference type="AlphaFoldDB" id="A0A060NN87"/>
<evidence type="ECO:0000313" key="6">
    <source>
        <dbReference type="Proteomes" id="UP000067461"/>
    </source>
</evidence>
<comment type="similarity">
    <text evidence="1">Belongs to the type-I restriction system S methylase family.</text>
</comment>
<dbReference type="STRING" id="1458425.SRAA_1144"/>
<keyword evidence="2" id="KW-0680">Restriction system</keyword>
<dbReference type="InterPro" id="IPR052021">
    <property type="entry name" value="Type-I_RS_S_subunit"/>
</dbReference>
<feature type="domain" description="Type I restriction modification DNA specificity" evidence="4">
    <location>
        <begin position="16"/>
        <end position="160"/>
    </location>
</feature>
<dbReference type="RefSeq" id="WP_082039937.1">
    <property type="nucleotide sequence ID" value="NZ_AP014568.1"/>
</dbReference>
<proteinExistence type="inferred from homology"/>
<evidence type="ECO:0000256" key="3">
    <source>
        <dbReference type="ARBA" id="ARBA00023125"/>
    </source>
</evidence>
<sequence length="394" mass="43622">MEVRPGYKLTEVGVIPDDWVVAAISQVAPLQRGFDLPARSIKPGPFPIVYSNGSEGFHNVAMVKGPGVATGRSGTLGKLHYIDSDYWPHNTSLWVTRFNENDPKFIYYLYHSLHFERFASGSGVPTLNRNDAHGHQIAVPRDRAEQRAIATALSDVDALLAGLERLIAKKRDLKQAAMQQLLTGQTRLPGFQGEWEVKRLGELGVTYGGLTGKTKADFGSGAARYVTFMNVMANTVIDHSTFEAVRVSLSENQNRVERGDLLFNGSSETPEEVALCALVQRDVHNLYLNSFCFGFRPRADAEVDGLFLTYYIRSSEGREIMKSLAQGSTRYNLSKKALLVAEVRVPTLPEQVAIVGTLSDMATELTALEARRDKTRALKQGMMQELLTGRTRLI</sequence>
<evidence type="ECO:0000256" key="2">
    <source>
        <dbReference type="ARBA" id="ARBA00022747"/>
    </source>
</evidence>
<accession>A0A060NN87</accession>
<dbReference type="Proteomes" id="UP000067461">
    <property type="component" value="Chromosome"/>
</dbReference>
<dbReference type="PANTHER" id="PTHR30408:SF12">
    <property type="entry name" value="TYPE I RESTRICTION ENZYME MJAVIII SPECIFICITY SUBUNIT"/>
    <property type="match status" value="1"/>
</dbReference>
<dbReference type="CDD" id="cd17267">
    <property type="entry name" value="RMtype1_S_EcoAO83I-TRD1-CR1_like"/>
    <property type="match status" value="1"/>
</dbReference>
<dbReference type="GO" id="GO:0009307">
    <property type="term" value="P:DNA restriction-modification system"/>
    <property type="evidence" value="ECO:0007669"/>
    <property type="project" value="UniProtKB-KW"/>
</dbReference>
<dbReference type="Pfam" id="PF01420">
    <property type="entry name" value="Methylase_S"/>
    <property type="match status" value="2"/>
</dbReference>
<evidence type="ECO:0000259" key="4">
    <source>
        <dbReference type="Pfam" id="PF01420"/>
    </source>
</evidence>
<dbReference type="InterPro" id="IPR044946">
    <property type="entry name" value="Restrct_endonuc_typeI_TRD_sf"/>
</dbReference>
<evidence type="ECO:0000313" key="5">
    <source>
        <dbReference type="EMBL" id="BAO80998.1"/>
    </source>
</evidence>
<dbReference type="HOGENOM" id="CLU_021095_0_1_4"/>
<dbReference type="REBASE" id="87183">
    <property type="entry name" value="S.SraA1ORF1143P"/>
</dbReference>
<dbReference type="Gene3D" id="1.10.287.1120">
    <property type="entry name" value="Bipartite methylase S protein"/>
    <property type="match status" value="1"/>
</dbReference>
<keyword evidence="5" id="KW-0540">Nuclease</keyword>
<dbReference type="OrthoDB" id="5298944at2"/>
<gene>
    <name evidence="5" type="ORF">SRAA_1144</name>
</gene>
<name>A0A060NN87_9BURK</name>
<dbReference type="Gene3D" id="3.90.220.20">
    <property type="entry name" value="DNA methylase specificity domains"/>
    <property type="match status" value="2"/>
</dbReference>
<keyword evidence="6" id="KW-1185">Reference proteome</keyword>
<dbReference type="SUPFAM" id="SSF116734">
    <property type="entry name" value="DNA methylase specificity domain"/>
    <property type="match status" value="2"/>
</dbReference>
<protein>
    <submittedName>
        <fullName evidence="5">Restriction endonuclease S subunits</fullName>
    </submittedName>
</protein>
<dbReference type="GO" id="GO:0004519">
    <property type="term" value="F:endonuclease activity"/>
    <property type="evidence" value="ECO:0007669"/>
    <property type="project" value="UniProtKB-KW"/>
</dbReference>
<organism evidence="5 6">
    <name type="scientific">Serpentinimonas raichei</name>
    <dbReference type="NCBI Taxonomy" id="1458425"/>
    <lineage>
        <taxon>Bacteria</taxon>
        <taxon>Pseudomonadati</taxon>
        <taxon>Pseudomonadota</taxon>
        <taxon>Betaproteobacteria</taxon>
        <taxon>Burkholderiales</taxon>
        <taxon>Comamonadaceae</taxon>
        <taxon>Serpentinimonas</taxon>
    </lineage>
</organism>
<keyword evidence="3" id="KW-0238">DNA-binding</keyword>
<reference evidence="5 6" key="1">
    <citation type="journal article" date="2014" name="Nat. Commun.">
        <title>Physiological and genomic features of highly alkaliphilic hydrogen-utilizing Betaproteobacteria from a continental serpentinizing site.</title>
        <authorList>
            <person name="Suzuki S."/>
            <person name="Kuenen J.G."/>
            <person name="Schipper K."/>
            <person name="van der Velde S."/>
            <person name="Ishii S."/>
            <person name="Wu A."/>
            <person name="Sorokin D.Y."/>
            <person name="Tenney A."/>
            <person name="Meng X.Y."/>
            <person name="Morrill P.L."/>
            <person name="Kamagata Y."/>
            <person name="Muyzer G."/>
            <person name="Nealson K.H."/>
        </authorList>
    </citation>
    <scope>NUCLEOTIDE SEQUENCE [LARGE SCALE GENOMIC DNA]</scope>
    <source>
        <strain evidence="5 6">A1</strain>
    </source>
</reference>
<dbReference type="EMBL" id="AP014568">
    <property type="protein sequence ID" value="BAO80998.1"/>
    <property type="molecule type" value="Genomic_DNA"/>
</dbReference>
<keyword evidence="5" id="KW-0378">Hydrolase</keyword>
<evidence type="ECO:0000256" key="1">
    <source>
        <dbReference type="ARBA" id="ARBA00010923"/>
    </source>
</evidence>
<feature type="domain" description="Type I restriction modification DNA specificity" evidence="4">
    <location>
        <begin position="194"/>
        <end position="372"/>
    </location>
</feature>
<dbReference type="GO" id="GO:0003677">
    <property type="term" value="F:DNA binding"/>
    <property type="evidence" value="ECO:0007669"/>
    <property type="project" value="UniProtKB-KW"/>
</dbReference>
<dbReference type="PANTHER" id="PTHR30408">
    <property type="entry name" value="TYPE-1 RESTRICTION ENZYME ECOKI SPECIFICITY PROTEIN"/>
    <property type="match status" value="1"/>
</dbReference>